<evidence type="ECO:0000256" key="1">
    <source>
        <dbReference type="SAM" id="MobiDB-lite"/>
    </source>
</evidence>
<proteinExistence type="predicted"/>
<keyword evidence="2" id="KW-0812">Transmembrane</keyword>
<sequence length="266" mass="26449">MVAAVRRETRRRPRPSVVVAAVRREARRRPGLSVVFAAVAAGAVIVSVFGAAPAPAEFRMPPVAVPQPSAVKVSAAAVHSGLAPYAPPGEPSADQTTRGGRTGGARDARGVPSTVPSTKAGAVSALPSASSAPAGTTPAQTSATTGSASAGTPEKAASIRIGQPGDGETVPPGVTVSGDADLPDGHQIWLLWRHGAGSYHVAGACRAGRAFTCGPAGLESGGEDGFTLTAIVVDPPTGRTLSAGDSRDALPAHAARDDVTVRRAAA</sequence>
<protein>
    <submittedName>
        <fullName evidence="3">Uncharacterized protein</fullName>
    </submittedName>
</protein>
<accession>A0A0A6XF81</accession>
<dbReference type="EMBL" id="JRTT01000003">
    <property type="protein sequence ID" value="KHD78752.1"/>
    <property type="molecule type" value="Genomic_DNA"/>
</dbReference>
<name>A0A0A6XF81_ACTUT</name>
<dbReference type="AlphaFoldDB" id="A0A0A6XF81"/>
<feature type="region of interest" description="Disordered" evidence="1">
    <location>
        <begin position="82"/>
        <end position="170"/>
    </location>
</feature>
<keyword evidence="4" id="KW-1185">Reference proteome</keyword>
<evidence type="ECO:0000313" key="4">
    <source>
        <dbReference type="Proteomes" id="UP000054537"/>
    </source>
</evidence>
<gene>
    <name evidence="3" type="ORF">MB27_03790</name>
</gene>
<dbReference type="Proteomes" id="UP000054537">
    <property type="component" value="Unassembled WGS sequence"/>
</dbReference>
<feature type="transmembrane region" description="Helical" evidence="2">
    <location>
        <begin position="32"/>
        <end position="52"/>
    </location>
</feature>
<reference evidence="3 4" key="1">
    <citation type="submission" date="2014-10" db="EMBL/GenBank/DDBJ databases">
        <title>Draft genome sequence of Actinoplanes utahensis NRRL 12052.</title>
        <authorList>
            <person name="Velasco-Bucheli B."/>
            <person name="del Cerro C."/>
            <person name="Hormigo D."/>
            <person name="Garcia J.L."/>
            <person name="Acebal C."/>
            <person name="Arroyo M."/>
            <person name="de la Mata I."/>
        </authorList>
    </citation>
    <scope>NUCLEOTIDE SEQUENCE [LARGE SCALE GENOMIC DNA]</scope>
    <source>
        <strain evidence="3 4">NRRL 12052</strain>
    </source>
</reference>
<organism evidence="3 4">
    <name type="scientific">Actinoplanes utahensis</name>
    <dbReference type="NCBI Taxonomy" id="1869"/>
    <lineage>
        <taxon>Bacteria</taxon>
        <taxon>Bacillati</taxon>
        <taxon>Actinomycetota</taxon>
        <taxon>Actinomycetes</taxon>
        <taxon>Micromonosporales</taxon>
        <taxon>Micromonosporaceae</taxon>
        <taxon>Actinoplanes</taxon>
    </lineage>
</organism>
<keyword evidence="2" id="KW-0472">Membrane</keyword>
<evidence type="ECO:0000256" key="2">
    <source>
        <dbReference type="SAM" id="Phobius"/>
    </source>
</evidence>
<evidence type="ECO:0000313" key="3">
    <source>
        <dbReference type="EMBL" id="KHD78752.1"/>
    </source>
</evidence>
<keyword evidence="2" id="KW-1133">Transmembrane helix</keyword>
<comment type="caution">
    <text evidence="3">The sequence shown here is derived from an EMBL/GenBank/DDBJ whole genome shotgun (WGS) entry which is preliminary data.</text>
</comment>
<feature type="compositionally biased region" description="Low complexity" evidence="1">
    <location>
        <begin position="120"/>
        <end position="153"/>
    </location>
</feature>